<evidence type="ECO:0000313" key="13">
    <source>
        <dbReference type="Proteomes" id="UP000321325"/>
    </source>
</evidence>
<proteinExistence type="predicted"/>
<evidence type="ECO:0000313" key="10">
    <source>
        <dbReference type="EMBL" id="QBL13368.1"/>
    </source>
</evidence>
<evidence type="ECO:0000256" key="8">
    <source>
        <dbReference type="SAM" id="SignalP"/>
    </source>
</evidence>
<evidence type="ECO:0000313" key="12">
    <source>
        <dbReference type="Proteomes" id="UP000293421"/>
    </source>
</evidence>
<protein>
    <submittedName>
        <fullName evidence="10 11">Cytochrome C</fullName>
    </submittedName>
</protein>
<dbReference type="EMBL" id="CP037746">
    <property type="protein sequence ID" value="QBL13368.1"/>
    <property type="molecule type" value="Genomic_DNA"/>
</dbReference>
<dbReference type="InterPro" id="IPR012286">
    <property type="entry name" value="Tetrahaem_cytochrome"/>
</dbReference>
<dbReference type="GeneID" id="66287677"/>
<dbReference type="AlphaFoldDB" id="A0AAE5YJ14"/>
<dbReference type="InterPro" id="IPR036280">
    <property type="entry name" value="Multihaem_cyt_sf"/>
</dbReference>
<evidence type="ECO:0000313" key="11">
    <source>
        <dbReference type="EMBL" id="TXK70404.1"/>
    </source>
</evidence>
<keyword evidence="3" id="KW-0813">Transport</keyword>
<keyword evidence="8" id="KW-0732">Signal</keyword>
<keyword evidence="5" id="KW-0479">Metal-binding</keyword>
<dbReference type="GO" id="GO:0030313">
    <property type="term" value="C:cell envelope"/>
    <property type="evidence" value="ECO:0007669"/>
    <property type="project" value="UniProtKB-SubCell"/>
</dbReference>
<evidence type="ECO:0000259" key="9">
    <source>
        <dbReference type="Pfam" id="PF14537"/>
    </source>
</evidence>
<evidence type="ECO:0000256" key="7">
    <source>
        <dbReference type="ARBA" id="ARBA00023004"/>
    </source>
</evidence>
<dbReference type="Pfam" id="PF14537">
    <property type="entry name" value="Cytochrom_c3_2"/>
    <property type="match status" value="1"/>
</dbReference>
<evidence type="ECO:0000256" key="3">
    <source>
        <dbReference type="ARBA" id="ARBA00022448"/>
    </source>
</evidence>
<keyword evidence="6" id="KW-0249">Electron transport</keyword>
<name>A0AAE5YJ14_9BACT</name>
<keyword evidence="7" id="KW-0408">Iron</keyword>
<accession>A0AAE5YJ14</accession>
<comment type="subcellular location">
    <subcellularLocation>
        <location evidence="2">Cell envelope</location>
    </subcellularLocation>
</comment>
<evidence type="ECO:0000256" key="5">
    <source>
        <dbReference type="ARBA" id="ARBA00022723"/>
    </source>
</evidence>
<keyword evidence="4" id="KW-0349">Heme</keyword>
<feature type="domain" description="Tetrahaem cytochrome" evidence="9">
    <location>
        <begin position="31"/>
        <end position="112"/>
    </location>
</feature>
<comment type="cofactor">
    <cofactor evidence="1">
        <name>heme c</name>
        <dbReference type="ChEBI" id="CHEBI:61717"/>
    </cofactor>
</comment>
<gene>
    <name evidence="10" type="ORF">A9460_03110</name>
    <name evidence="11" type="ORF">FVD15_02795</name>
</gene>
<sequence length="121" mass="14229">MKKILSLLTFFLCFNFLYADNVDLNKTMKPHHKSVQISCKDCHGAIPKEKFKPVQTQTCLNCHKSKEFLAQRLDFLDKKNPHNSIHDGLNLNCYSCHNEHKPSYNMCKDCHNTSKWMREIK</sequence>
<dbReference type="RefSeq" id="WP_039665702.1">
    <property type="nucleotide sequence ID" value="NZ_CP037746.1"/>
</dbReference>
<dbReference type="EMBL" id="VRMB01000009">
    <property type="protein sequence ID" value="TXK70404.1"/>
    <property type="molecule type" value="Genomic_DNA"/>
</dbReference>
<reference evidence="10 12" key="1">
    <citation type="submission" date="2019-02" db="EMBL/GenBank/DDBJ databases">
        <title>Use of ANI for Rapid Identification of Enteric Bacteria.</title>
        <authorList>
            <person name="Pruckler J."/>
            <person name="Lane C."/>
            <person name="Aubert R."/>
        </authorList>
    </citation>
    <scope>NUCLEOTIDE SEQUENCE [LARGE SCALE GENOMIC DNA]</scope>
    <source>
        <strain evidence="10 12">2014D-0083</strain>
    </source>
</reference>
<reference evidence="11 13" key="2">
    <citation type="submission" date="2019-08" db="EMBL/GenBank/DDBJ databases">
        <title>Rapid identification of Enteric Bacteria from Whole Genome Sequences (WGS) using Average Nucleotide Identity (ANI).</title>
        <authorList>
            <person name="Lane C."/>
        </authorList>
    </citation>
    <scope>NUCLEOTIDE SEQUENCE [LARGE SCALE GENOMIC DNA]</scope>
    <source>
        <strain evidence="11 13">2010D-8464</strain>
    </source>
</reference>
<dbReference type="GO" id="GO:0046872">
    <property type="term" value="F:metal ion binding"/>
    <property type="evidence" value="ECO:0007669"/>
    <property type="project" value="UniProtKB-KW"/>
</dbReference>
<evidence type="ECO:0000256" key="4">
    <source>
        <dbReference type="ARBA" id="ARBA00022617"/>
    </source>
</evidence>
<evidence type="ECO:0000256" key="2">
    <source>
        <dbReference type="ARBA" id="ARBA00004196"/>
    </source>
</evidence>
<feature type="chain" id="PRO_5042251209" evidence="8">
    <location>
        <begin position="20"/>
        <end position="121"/>
    </location>
</feature>
<feature type="signal peptide" evidence="8">
    <location>
        <begin position="1"/>
        <end position="19"/>
    </location>
</feature>
<evidence type="ECO:0000256" key="6">
    <source>
        <dbReference type="ARBA" id="ARBA00022982"/>
    </source>
</evidence>
<dbReference type="Proteomes" id="UP000293421">
    <property type="component" value="Chromosome"/>
</dbReference>
<dbReference type="Gene3D" id="1.10.1130.10">
    <property type="entry name" value="Flavocytochrome C3, Chain A"/>
    <property type="match status" value="1"/>
</dbReference>
<dbReference type="SUPFAM" id="SSF48695">
    <property type="entry name" value="Multiheme cytochromes"/>
    <property type="match status" value="1"/>
</dbReference>
<keyword evidence="13" id="KW-1185">Reference proteome</keyword>
<dbReference type="Proteomes" id="UP000321325">
    <property type="component" value="Unassembled WGS sequence"/>
</dbReference>
<evidence type="ECO:0000256" key="1">
    <source>
        <dbReference type="ARBA" id="ARBA00001926"/>
    </source>
</evidence>
<organism evidence="10 12">
    <name type="scientific">Campylobacter volucris</name>
    <dbReference type="NCBI Taxonomy" id="1031542"/>
    <lineage>
        <taxon>Bacteria</taxon>
        <taxon>Pseudomonadati</taxon>
        <taxon>Campylobacterota</taxon>
        <taxon>Epsilonproteobacteria</taxon>
        <taxon>Campylobacterales</taxon>
        <taxon>Campylobacteraceae</taxon>
        <taxon>Campylobacter</taxon>
    </lineage>
</organism>